<sequence>MSSHLQVLSCPLYMKKRRTKMAFSMSLTVERIHSGIRSRCSLLSRLELFLALFTTSDFVTVFITARQ</sequence>
<dbReference type="EMBL" id="GGEC01022581">
    <property type="protein sequence ID" value="MBX03065.1"/>
    <property type="molecule type" value="Transcribed_RNA"/>
</dbReference>
<evidence type="ECO:0000313" key="1">
    <source>
        <dbReference type="EMBL" id="MBX03065.1"/>
    </source>
</evidence>
<dbReference type="AlphaFoldDB" id="A0A2P2KBF2"/>
<reference evidence="1" key="1">
    <citation type="submission" date="2018-02" db="EMBL/GenBank/DDBJ databases">
        <title>Rhizophora mucronata_Transcriptome.</title>
        <authorList>
            <person name="Meera S.P."/>
            <person name="Sreeshan A."/>
            <person name="Augustine A."/>
        </authorList>
    </citation>
    <scope>NUCLEOTIDE SEQUENCE</scope>
    <source>
        <tissue evidence="1">Leaf</tissue>
    </source>
</reference>
<protein>
    <submittedName>
        <fullName evidence="1">Autophagy-related protein</fullName>
    </submittedName>
</protein>
<organism evidence="1">
    <name type="scientific">Rhizophora mucronata</name>
    <name type="common">Asiatic mangrove</name>
    <dbReference type="NCBI Taxonomy" id="61149"/>
    <lineage>
        <taxon>Eukaryota</taxon>
        <taxon>Viridiplantae</taxon>
        <taxon>Streptophyta</taxon>
        <taxon>Embryophyta</taxon>
        <taxon>Tracheophyta</taxon>
        <taxon>Spermatophyta</taxon>
        <taxon>Magnoliopsida</taxon>
        <taxon>eudicotyledons</taxon>
        <taxon>Gunneridae</taxon>
        <taxon>Pentapetalae</taxon>
        <taxon>rosids</taxon>
        <taxon>fabids</taxon>
        <taxon>Malpighiales</taxon>
        <taxon>Rhizophoraceae</taxon>
        <taxon>Rhizophora</taxon>
    </lineage>
</organism>
<accession>A0A2P2KBF2</accession>
<name>A0A2P2KBF2_RHIMU</name>
<proteinExistence type="predicted"/>